<dbReference type="SMART" id="SM00034">
    <property type="entry name" value="CLECT"/>
    <property type="match status" value="1"/>
</dbReference>
<evidence type="ECO:0000313" key="10">
    <source>
        <dbReference type="Proteomes" id="UP000694851"/>
    </source>
</evidence>
<evidence type="ECO:0000256" key="2">
    <source>
        <dbReference type="ARBA" id="ARBA00022692"/>
    </source>
</evidence>
<sequence>MSNQRVTYAELNLAKGSRRQHTKPKDTKSSISVTEQEITYAELNLQNTTQDLQGSEKNYHCKDFSSPPEKLIAGVLALICLVLLSSVVTIAVIPSTVISEQNNSPLTTGIQKAYQCGCGPNKWFTYSNNCYYISTEQKVWTESQMACASENSNLLYIDNEEEMNFLNIFSSYSWIELSYRTNNSLLVWPDSPTFSSKMFSISSKEKRNCTSVLFETYNLYFEPCLEIKRYVCKHQAL</sequence>
<dbReference type="InterPro" id="IPR033992">
    <property type="entry name" value="NKR-like_CTLD"/>
</dbReference>
<dbReference type="GO" id="GO:0045954">
    <property type="term" value="P:positive regulation of natural killer cell mediated cytotoxicity"/>
    <property type="evidence" value="ECO:0007669"/>
    <property type="project" value="TreeGrafter"/>
</dbReference>
<dbReference type="InterPro" id="IPR016187">
    <property type="entry name" value="CTDL_fold"/>
</dbReference>
<dbReference type="Proteomes" id="UP000694851">
    <property type="component" value="Unplaced"/>
</dbReference>
<dbReference type="PROSITE" id="PS50041">
    <property type="entry name" value="C_TYPE_LECTIN_2"/>
    <property type="match status" value="1"/>
</dbReference>
<evidence type="ECO:0000256" key="1">
    <source>
        <dbReference type="ARBA" id="ARBA00004606"/>
    </source>
</evidence>
<evidence type="ECO:0000256" key="8">
    <source>
        <dbReference type="SAM" id="Phobius"/>
    </source>
</evidence>
<comment type="subcellular location">
    <subcellularLocation>
        <location evidence="1">Membrane</location>
        <topology evidence="1">Single-pass type II membrane protein</topology>
    </subcellularLocation>
</comment>
<reference evidence="11" key="1">
    <citation type="submission" date="2025-08" db="UniProtKB">
        <authorList>
            <consortium name="RefSeq"/>
        </authorList>
    </citation>
    <scope>IDENTIFICATION</scope>
    <source>
        <tissue evidence="11">Muscle</tissue>
    </source>
</reference>
<evidence type="ECO:0000256" key="5">
    <source>
        <dbReference type="ARBA" id="ARBA00022989"/>
    </source>
</evidence>
<keyword evidence="6 8" id="KW-0472">Membrane</keyword>
<dbReference type="InterPro" id="IPR001304">
    <property type="entry name" value="C-type_lectin-like"/>
</dbReference>
<dbReference type="AlphaFoldDB" id="A0A8B7QP28"/>
<keyword evidence="2 8" id="KW-0812">Transmembrane</keyword>
<dbReference type="CDD" id="cd03593">
    <property type="entry name" value="CLECT_NK_receptors_like"/>
    <property type="match status" value="1"/>
</dbReference>
<keyword evidence="3" id="KW-0430">Lectin</keyword>
<gene>
    <name evidence="11" type="primary">LOC109378445</name>
</gene>
<organism evidence="10 11">
    <name type="scientific">Hipposideros armiger</name>
    <name type="common">Great Himalayan leaf-nosed bat</name>
    <dbReference type="NCBI Taxonomy" id="186990"/>
    <lineage>
        <taxon>Eukaryota</taxon>
        <taxon>Metazoa</taxon>
        <taxon>Chordata</taxon>
        <taxon>Craniata</taxon>
        <taxon>Vertebrata</taxon>
        <taxon>Euteleostomi</taxon>
        <taxon>Mammalia</taxon>
        <taxon>Eutheria</taxon>
        <taxon>Laurasiatheria</taxon>
        <taxon>Chiroptera</taxon>
        <taxon>Yinpterochiroptera</taxon>
        <taxon>Rhinolophoidea</taxon>
        <taxon>Hipposideridae</taxon>
        <taxon>Hipposideros</taxon>
    </lineage>
</organism>
<dbReference type="SUPFAM" id="SSF56436">
    <property type="entry name" value="C-type lectin-like"/>
    <property type="match status" value="1"/>
</dbReference>
<evidence type="ECO:0000256" key="3">
    <source>
        <dbReference type="ARBA" id="ARBA00022734"/>
    </source>
</evidence>
<dbReference type="Pfam" id="PF00059">
    <property type="entry name" value="Lectin_C"/>
    <property type="match status" value="1"/>
</dbReference>
<accession>A0A8B7QP28</accession>
<keyword evidence="4" id="KW-0735">Signal-anchor</keyword>
<evidence type="ECO:0000256" key="7">
    <source>
        <dbReference type="ARBA" id="ARBA00023180"/>
    </source>
</evidence>
<dbReference type="GeneID" id="109378445"/>
<feature type="domain" description="C-type lectin" evidence="9">
    <location>
        <begin position="126"/>
        <end position="233"/>
    </location>
</feature>
<dbReference type="PANTHER" id="PTHR22800:SF255">
    <property type="entry name" value="C-TYPE LECTIN DOMAIN-CONTAINING PROTEIN"/>
    <property type="match status" value="1"/>
</dbReference>
<feature type="transmembrane region" description="Helical" evidence="8">
    <location>
        <begin position="71"/>
        <end position="93"/>
    </location>
</feature>
<name>A0A8B7QP28_HIPAR</name>
<dbReference type="GO" id="GO:0016020">
    <property type="term" value="C:membrane"/>
    <property type="evidence" value="ECO:0007669"/>
    <property type="project" value="UniProtKB-SubCell"/>
</dbReference>
<dbReference type="GO" id="GO:0030246">
    <property type="term" value="F:carbohydrate binding"/>
    <property type="evidence" value="ECO:0007669"/>
    <property type="project" value="UniProtKB-KW"/>
</dbReference>
<protein>
    <submittedName>
        <fullName evidence="11">NKG2-A/NKG2-B type II integral membrane protein-like isoform X2</fullName>
    </submittedName>
</protein>
<proteinExistence type="predicted"/>
<dbReference type="PANTHER" id="PTHR22800">
    <property type="entry name" value="C-TYPE LECTIN PROTEINS"/>
    <property type="match status" value="1"/>
</dbReference>
<dbReference type="RefSeq" id="XP_019490381.1">
    <property type="nucleotide sequence ID" value="XM_019634836.1"/>
</dbReference>
<keyword evidence="5 8" id="KW-1133">Transmembrane helix</keyword>
<dbReference type="Gene3D" id="3.10.100.10">
    <property type="entry name" value="Mannose-Binding Protein A, subunit A"/>
    <property type="match status" value="1"/>
</dbReference>
<dbReference type="OrthoDB" id="10059571at2759"/>
<evidence type="ECO:0000313" key="11">
    <source>
        <dbReference type="RefSeq" id="XP_019490381.1"/>
    </source>
</evidence>
<dbReference type="InterPro" id="IPR050919">
    <property type="entry name" value="NKG2/CD94_NK_receptors"/>
</dbReference>
<evidence type="ECO:0000256" key="4">
    <source>
        <dbReference type="ARBA" id="ARBA00022968"/>
    </source>
</evidence>
<dbReference type="GO" id="GO:0002223">
    <property type="term" value="P:stimulatory C-type lectin receptor signaling pathway"/>
    <property type="evidence" value="ECO:0007669"/>
    <property type="project" value="TreeGrafter"/>
</dbReference>
<keyword evidence="7" id="KW-0325">Glycoprotein</keyword>
<keyword evidence="10" id="KW-1185">Reference proteome</keyword>
<evidence type="ECO:0000256" key="6">
    <source>
        <dbReference type="ARBA" id="ARBA00023136"/>
    </source>
</evidence>
<dbReference type="InterPro" id="IPR016186">
    <property type="entry name" value="C-type_lectin-like/link_sf"/>
</dbReference>
<evidence type="ECO:0000259" key="9">
    <source>
        <dbReference type="PROSITE" id="PS50041"/>
    </source>
</evidence>